<dbReference type="PANTHER" id="PTHR34697:SF2">
    <property type="entry name" value="PHOSPHATIDYLGLYCEROL LYSYLTRANSFERASE"/>
    <property type="match status" value="1"/>
</dbReference>
<dbReference type="Pfam" id="PF09924">
    <property type="entry name" value="LPG_synthase_C"/>
    <property type="match status" value="1"/>
</dbReference>
<gene>
    <name evidence="8" type="ORF">FGL95_28295</name>
</gene>
<feature type="transmembrane region" description="Helical" evidence="6">
    <location>
        <begin position="100"/>
        <end position="116"/>
    </location>
</feature>
<reference evidence="8 9" key="2">
    <citation type="submission" date="2020-06" db="EMBL/GenBank/DDBJ databases">
        <title>Antribacter stalactiti gen. nov., sp. nov., a new member of the family Nacardiaceae isolated from a cave.</title>
        <authorList>
            <person name="Kim I.S."/>
        </authorList>
    </citation>
    <scope>NUCLEOTIDE SEQUENCE [LARGE SCALE GENOMIC DNA]</scope>
    <source>
        <strain evidence="8 9">YC2-7</strain>
    </source>
</reference>
<dbReference type="PANTHER" id="PTHR34697">
    <property type="entry name" value="PHOSPHATIDYLGLYCEROL LYSYLTRANSFERASE"/>
    <property type="match status" value="1"/>
</dbReference>
<dbReference type="Proteomes" id="UP000535543">
    <property type="component" value="Unassembled WGS sequence"/>
</dbReference>
<evidence type="ECO:0000313" key="8">
    <source>
        <dbReference type="EMBL" id="NMN98942.1"/>
    </source>
</evidence>
<feature type="transmembrane region" description="Helical" evidence="6">
    <location>
        <begin position="21"/>
        <end position="41"/>
    </location>
</feature>
<evidence type="ECO:0000256" key="1">
    <source>
        <dbReference type="ARBA" id="ARBA00004651"/>
    </source>
</evidence>
<dbReference type="AlphaFoldDB" id="A0A848KQS7"/>
<name>A0A848KQS7_9NOCA</name>
<evidence type="ECO:0000313" key="9">
    <source>
        <dbReference type="Proteomes" id="UP000535543"/>
    </source>
</evidence>
<keyword evidence="9" id="KW-1185">Reference proteome</keyword>
<feature type="domain" description="Phosphatidylglycerol lysyltransferase C-terminal" evidence="7">
    <location>
        <begin position="133"/>
        <end position="426"/>
    </location>
</feature>
<proteinExistence type="predicted"/>
<dbReference type="InterPro" id="IPR051211">
    <property type="entry name" value="PG_lysyltransferase"/>
</dbReference>
<evidence type="ECO:0000259" key="7">
    <source>
        <dbReference type="Pfam" id="PF09924"/>
    </source>
</evidence>
<dbReference type="RefSeq" id="WP_169593735.1">
    <property type="nucleotide sequence ID" value="NZ_VCQU01000013.1"/>
</dbReference>
<dbReference type="GO" id="GO:0005886">
    <property type="term" value="C:plasma membrane"/>
    <property type="evidence" value="ECO:0007669"/>
    <property type="project" value="UniProtKB-SubCell"/>
</dbReference>
<comment type="caution">
    <text evidence="8">The sequence shown here is derived from an EMBL/GenBank/DDBJ whole genome shotgun (WGS) entry which is preliminary data.</text>
</comment>
<comment type="subcellular location">
    <subcellularLocation>
        <location evidence="1">Cell membrane</location>
        <topology evidence="1">Multi-pass membrane protein</topology>
    </subcellularLocation>
</comment>
<keyword evidence="2" id="KW-1003">Cell membrane</keyword>
<keyword evidence="3 6" id="KW-0812">Transmembrane</keyword>
<evidence type="ECO:0000256" key="5">
    <source>
        <dbReference type="ARBA" id="ARBA00023136"/>
    </source>
</evidence>
<accession>A0A848KQS7</accession>
<sequence length="451" mass="49635">MHVRVTTRSGLREGINGSGAGVLRPLASFCVLLISVVLAYSAIRAAREGTAEGWLFAAALSGLFVARGLHLRRPISLAHTTFAVLFIAFGDLGYRADYQTVGFVLIGASGFVFMLAPRSKPQPQQLCAVAALVSRTIDDPLAPFALHSWKSYFFNEGQTAAIAYRTRAGIAVVAGDPIGAAQDFPLLIADFSAFARDHGWRVAVLGAGERCLPLWQAQSGGRAVPIGRDVVIDVDDFNLEGRRFRNLRQAVSRTHNFGIKTDIEWEAALSESTRAELMGIVDEWHAGHQNRGFSMILDHLLDGRHPGMLVVIARDSHGRAVGFQRYGTSAGGRELSIDVPWRTLDAPNGVDERMTIDVIDYAKDTGANRVSLAFGAFPELFADEPQTRLSRIARALVHVGDPLLNLESLYRFLRKFHAFADRRYVLVRVRDLLPAVFAMLTLEFVPHRLEY</sequence>
<evidence type="ECO:0000256" key="2">
    <source>
        <dbReference type="ARBA" id="ARBA00022475"/>
    </source>
</evidence>
<evidence type="ECO:0000256" key="6">
    <source>
        <dbReference type="SAM" id="Phobius"/>
    </source>
</evidence>
<reference evidence="8 9" key="1">
    <citation type="submission" date="2019-05" db="EMBL/GenBank/DDBJ databases">
        <authorList>
            <person name="Lee S.D."/>
        </authorList>
    </citation>
    <scope>NUCLEOTIDE SEQUENCE [LARGE SCALE GENOMIC DNA]</scope>
    <source>
        <strain evidence="8 9">YC2-7</strain>
    </source>
</reference>
<keyword evidence="5 6" id="KW-0472">Membrane</keyword>
<organism evidence="8 9">
    <name type="scientific">Antrihabitans stalactiti</name>
    <dbReference type="NCBI Taxonomy" id="2584121"/>
    <lineage>
        <taxon>Bacteria</taxon>
        <taxon>Bacillati</taxon>
        <taxon>Actinomycetota</taxon>
        <taxon>Actinomycetes</taxon>
        <taxon>Mycobacteriales</taxon>
        <taxon>Nocardiaceae</taxon>
        <taxon>Antrihabitans</taxon>
    </lineage>
</organism>
<evidence type="ECO:0000256" key="4">
    <source>
        <dbReference type="ARBA" id="ARBA00022989"/>
    </source>
</evidence>
<feature type="transmembrane region" description="Helical" evidence="6">
    <location>
        <begin position="53"/>
        <end position="70"/>
    </location>
</feature>
<keyword evidence="4 6" id="KW-1133">Transmembrane helix</keyword>
<dbReference type="EMBL" id="VCQU01000013">
    <property type="protein sequence ID" value="NMN98942.1"/>
    <property type="molecule type" value="Genomic_DNA"/>
</dbReference>
<dbReference type="InterPro" id="IPR024320">
    <property type="entry name" value="LPG_synthase_C"/>
</dbReference>
<protein>
    <submittedName>
        <fullName evidence="8">DUF2156 domain-containing protein</fullName>
    </submittedName>
</protein>
<dbReference type="GO" id="GO:0055091">
    <property type="term" value="P:phospholipid homeostasis"/>
    <property type="evidence" value="ECO:0007669"/>
    <property type="project" value="TreeGrafter"/>
</dbReference>
<evidence type="ECO:0000256" key="3">
    <source>
        <dbReference type="ARBA" id="ARBA00022692"/>
    </source>
</evidence>
<dbReference type="GO" id="GO:0016755">
    <property type="term" value="F:aminoacyltransferase activity"/>
    <property type="evidence" value="ECO:0007669"/>
    <property type="project" value="TreeGrafter"/>
</dbReference>